<keyword evidence="1 2" id="KW-0539">Nucleus</keyword>
<dbReference type="Pfam" id="PF02182">
    <property type="entry name" value="SAD_SRA"/>
    <property type="match status" value="1"/>
</dbReference>
<dbReference type="PROSITE" id="PS51015">
    <property type="entry name" value="YDG"/>
    <property type="match status" value="1"/>
</dbReference>
<dbReference type="PANTHER" id="PTHR14140">
    <property type="entry name" value="E3 UBIQUITIN-PROTEIN LIGASE UHRF-RELATED"/>
    <property type="match status" value="1"/>
</dbReference>
<dbReference type="GO" id="GO:0044027">
    <property type="term" value="P:negative regulation of gene expression via chromosomal CpG island methylation"/>
    <property type="evidence" value="ECO:0007669"/>
    <property type="project" value="TreeGrafter"/>
</dbReference>
<organism evidence="5 6">
    <name type="scientific">Botrytis byssoidea</name>
    <dbReference type="NCBI Taxonomy" id="139641"/>
    <lineage>
        <taxon>Eukaryota</taxon>
        <taxon>Fungi</taxon>
        <taxon>Dikarya</taxon>
        <taxon>Ascomycota</taxon>
        <taxon>Pezizomycotina</taxon>
        <taxon>Leotiomycetes</taxon>
        <taxon>Helotiales</taxon>
        <taxon>Sclerotiniaceae</taxon>
        <taxon>Botrytis</taxon>
    </lineage>
</organism>
<accession>A0A9P5IQ91</accession>
<dbReference type="RefSeq" id="XP_038735706.1">
    <property type="nucleotide sequence ID" value="XM_038873843.1"/>
</dbReference>
<dbReference type="SUPFAM" id="SSF88697">
    <property type="entry name" value="PUA domain-like"/>
    <property type="match status" value="1"/>
</dbReference>
<dbReference type="InterPro" id="IPR045134">
    <property type="entry name" value="UHRF1/2-like"/>
</dbReference>
<dbReference type="GO" id="GO:0061630">
    <property type="term" value="F:ubiquitin protein ligase activity"/>
    <property type="evidence" value="ECO:0007669"/>
    <property type="project" value="TreeGrafter"/>
</dbReference>
<proteinExistence type="predicted"/>
<gene>
    <name evidence="5" type="ORF">EAE97_003331</name>
</gene>
<evidence type="ECO:0000256" key="1">
    <source>
        <dbReference type="ARBA" id="ARBA00023242"/>
    </source>
</evidence>
<dbReference type="InterPro" id="IPR036987">
    <property type="entry name" value="SRA-YDG_sf"/>
</dbReference>
<dbReference type="InterPro" id="IPR003105">
    <property type="entry name" value="SRA_YDG"/>
</dbReference>
<feature type="region of interest" description="Disordered" evidence="3">
    <location>
        <begin position="237"/>
        <end position="272"/>
    </location>
</feature>
<keyword evidence="6" id="KW-1185">Reference proteome</keyword>
<comment type="caution">
    <text evidence="5">The sequence shown here is derived from an EMBL/GenBank/DDBJ whole genome shotgun (WGS) entry which is preliminary data.</text>
</comment>
<feature type="domain" description="YDG" evidence="4">
    <location>
        <begin position="316"/>
        <end position="456"/>
    </location>
</feature>
<evidence type="ECO:0000313" key="5">
    <source>
        <dbReference type="EMBL" id="KAF7949822.1"/>
    </source>
</evidence>
<dbReference type="GO" id="GO:0005634">
    <property type="term" value="C:nucleus"/>
    <property type="evidence" value="ECO:0007669"/>
    <property type="project" value="UniProtKB-SubCell"/>
</dbReference>
<dbReference type="GeneID" id="62146920"/>
<dbReference type="AlphaFoldDB" id="A0A9P5IQ91"/>
<dbReference type="Gene3D" id="2.30.280.10">
    <property type="entry name" value="SRA-YDG"/>
    <property type="match status" value="1"/>
</dbReference>
<dbReference type="PANTHER" id="PTHR14140:SF27">
    <property type="entry name" value="OS04G0289800 PROTEIN"/>
    <property type="match status" value="1"/>
</dbReference>
<dbReference type="SMART" id="SM00466">
    <property type="entry name" value="SRA"/>
    <property type="match status" value="1"/>
</dbReference>
<dbReference type="GO" id="GO:0016567">
    <property type="term" value="P:protein ubiquitination"/>
    <property type="evidence" value="ECO:0007669"/>
    <property type="project" value="TreeGrafter"/>
</dbReference>
<reference evidence="5 6" key="1">
    <citation type="journal article" date="2020" name="Genome Biol. Evol.">
        <title>Comparative genomics of Sclerotiniaceae.</title>
        <authorList>
            <person name="Valero Jimenez C.A."/>
            <person name="Steentjes M."/>
            <person name="Scholten O.E."/>
            <person name="Van Kan J.A.L."/>
        </authorList>
    </citation>
    <scope>NUCLEOTIDE SEQUENCE [LARGE SCALE GENOMIC DNA]</scope>
    <source>
        <strain evidence="5 6">MUCL 94</strain>
    </source>
</reference>
<dbReference type="EMBL" id="RCSW01000005">
    <property type="protein sequence ID" value="KAF7949822.1"/>
    <property type="molecule type" value="Genomic_DNA"/>
</dbReference>
<name>A0A9P5IQ91_9HELO</name>
<evidence type="ECO:0000313" key="6">
    <source>
        <dbReference type="Proteomes" id="UP000710849"/>
    </source>
</evidence>
<evidence type="ECO:0000259" key="4">
    <source>
        <dbReference type="PROSITE" id="PS51015"/>
    </source>
</evidence>
<sequence length="488" mass="53570">MGSLGMENGGVASLGGASALDLRIKKDPVPELPLSTIPEVPGQIDSTINQWRIKSEPFPDTQLLTVPENTEVSIENEPDIKDNDNIDSLSIEPQFDHKDAIEKLLKISMGPGFKVSDIDTEPTAALKTLEEIKKSVKEAAVSCKNGHNVILEQWQKVKIFFYIISHIDGSITLEISKRLRLLEVLKLFTNPVFKCPTEYSSIAKALIDKIEAQNGFEAPPPPPAALTIDAQSANANINKKRKSVSETPTSSKRSKDNSTSRKSPVPSPTGYSAPPASASYIWGDNGIMRGILWKQGGYVILDEKKAHLFKENAKIHGHNGLTVGDCWPRQMAALRDGAHGAPQAGIVGDKKEGAYSIVISKHYEGFDMDEGDIVYYSAPGAKESIIKEADSENSGVMILRRSMETKKPVRVLRSSNCAWKNRPAAGIRYDGLYRVTDGNVETNGKGGKFWRFTLKRLRRVDGSDQVPINLSRPTKEEVGLFEKVKGGY</sequence>
<comment type="subcellular location">
    <subcellularLocation>
        <location evidence="2">Nucleus</location>
    </subcellularLocation>
</comment>
<dbReference type="Proteomes" id="UP000710849">
    <property type="component" value="Unassembled WGS sequence"/>
</dbReference>
<dbReference type="InterPro" id="IPR015947">
    <property type="entry name" value="PUA-like_sf"/>
</dbReference>
<evidence type="ECO:0000256" key="2">
    <source>
        <dbReference type="PROSITE-ProRule" id="PRU00358"/>
    </source>
</evidence>
<protein>
    <recommendedName>
        <fullName evidence="4">YDG domain-containing protein</fullName>
    </recommendedName>
</protein>
<evidence type="ECO:0000256" key="3">
    <source>
        <dbReference type="SAM" id="MobiDB-lite"/>
    </source>
</evidence>